<organism evidence="1">
    <name type="scientific">Siphoviridae sp. ctB9N2</name>
    <dbReference type="NCBI Taxonomy" id="2826188"/>
    <lineage>
        <taxon>Viruses</taxon>
        <taxon>Duplodnaviria</taxon>
        <taxon>Heunggongvirae</taxon>
        <taxon>Uroviricota</taxon>
        <taxon>Caudoviricetes</taxon>
    </lineage>
</organism>
<accession>A0A8S5NH60</accession>
<dbReference type="EMBL" id="BK015161">
    <property type="protein sequence ID" value="DAD93544.1"/>
    <property type="molecule type" value="Genomic_DNA"/>
</dbReference>
<proteinExistence type="predicted"/>
<name>A0A8S5NH60_9CAUD</name>
<reference evidence="1" key="1">
    <citation type="journal article" date="2021" name="Proc. Natl. Acad. Sci. U.S.A.">
        <title>A Catalog of Tens of Thousands of Viruses from Human Metagenomes Reveals Hidden Associations with Chronic Diseases.</title>
        <authorList>
            <person name="Tisza M.J."/>
            <person name="Buck C.B."/>
        </authorList>
    </citation>
    <scope>NUCLEOTIDE SEQUENCE</scope>
    <source>
        <strain evidence="1">CtB9N2</strain>
    </source>
</reference>
<protein>
    <submittedName>
        <fullName evidence="1">Uncharacterized protein</fullName>
    </submittedName>
</protein>
<evidence type="ECO:0000313" key="1">
    <source>
        <dbReference type="EMBL" id="DAD93544.1"/>
    </source>
</evidence>
<sequence>MRILYKNWLSASLKVQAGRSRQRPKKPIP</sequence>